<keyword evidence="8 14" id="KW-0547">Nucleotide-binding</keyword>
<dbReference type="InterPro" id="IPR001452">
    <property type="entry name" value="SH3_domain"/>
</dbReference>
<feature type="compositionally biased region" description="Basic and acidic residues" evidence="16">
    <location>
        <begin position="841"/>
        <end position="850"/>
    </location>
</feature>
<comment type="cofactor">
    <cofactor evidence="1">
        <name>Mg(2+)</name>
        <dbReference type="ChEBI" id="CHEBI:18420"/>
    </cofactor>
</comment>
<dbReference type="FunFam" id="1.10.510.10:FF:000076">
    <property type="entry name" value="Mitogen-activated protein kinase kinase kinase"/>
    <property type="match status" value="1"/>
</dbReference>
<evidence type="ECO:0000256" key="10">
    <source>
        <dbReference type="ARBA" id="ARBA00022840"/>
    </source>
</evidence>
<dbReference type="GO" id="GO:0005524">
    <property type="term" value="F:ATP binding"/>
    <property type="evidence" value="ECO:0007669"/>
    <property type="project" value="UniProtKB-UniRule"/>
</dbReference>
<evidence type="ECO:0000313" key="19">
    <source>
        <dbReference type="EnsemblMetazoa" id="AEPI006280-PA"/>
    </source>
</evidence>
<dbReference type="PROSITE" id="PS50002">
    <property type="entry name" value="SH3"/>
    <property type="match status" value="1"/>
</dbReference>
<dbReference type="InterPro" id="IPR051681">
    <property type="entry name" value="Ser/Thr_Kinases-Pseudokinases"/>
</dbReference>
<name>A0A182PH71_9DIPT</name>
<feature type="domain" description="SH3" evidence="17">
    <location>
        <begin position="22"/>
        <end position="86"/>
    </location>
</feature>
<evidence type="ECO:0000256" key="6">
    <source>
        <dbReference type="ARBA" id="ARBA00022679"/>
    </source>
</evidence>
<evidence type="ECO:0000259" key="17">
    <source>
        <dbReference type="PROSITE" id="PS50002"/>
    </source>
</evidence>
<evidence type="ECO:0000256" key="12">
    <source>
        <dbReference type="ARBA" id="ARBA00048329"/>
    </source>
</evidence>
<evidence type="ECO:0000256" key="15">
    <source>
        <dbReference type="SAM" id="Coils"/>
    </source>
</evidence>
<evidence type="ECO:0000256" key="9">
    <source>
        <dbReference type="ARBA" id="ARBA00022777"/>
    </source>
</evidence>
<dbReference type="CDD" id="cd14061">
    <property type="entry name" value="STKc_MLK"/>
    <property type="match status" value="1"/>
</dbReference>
<evidence type="ECO:0000256" key="11">
    <source>
        <dbReference type="ARBA" id="ARBA00047559"/>
    </source>
</evidence>
<evidence type="ECO:0000256" key="5">
    <source>
        <dbReference type="ARBA" id="ARBA00022527"/>
    </source>
</evidence>
<dbReference type="PROSITE" id="PS00107">
    <property type="entry name" value="PROTEIN_KINASE_ATP"/>
    <property type="match status" value="1"/>
</dbReference>
<dbReference type="PROSITE" id="PS50011">
    <property type="entry name" value="PROTEIN_KINASE_DOM"/>
    <property type="match status" value="1"/>
</dbReference>
<dbReference type="InterPro" id="IPR036028">
    <property type="entry name" value="SH3-like_dom_sf"/>
</dbReference>
<evidence type="ECO:0000256" key="8">
    <source>
        <dbReference type="ARBA" id="ARBA00022741"/>
    </source>
</evidence>
<dbReference type="PROSITE" id="PS00108">
    <property type="entry name" value="PROTEIN_KINASE_ST"/>
    <property type="match status" value="1"/>
</dbReference>
<dbReference type="GO" id="GO:0004706">
    <property type="term" value="F:JUN kinase kinase kinase activity"/>
    <property type="evidence" value="ECO:0007669"/>
    <property type="project" value="TreeGrafter"/>
</dbReference>
<comment type="catalytic activity">
    <reaction evidence="12">
        <text>L-seryl-[protein] + ATP = O-phospho-L-seryl-[protein] + ADP + H(+)</text>
        <dbReference type="Rhea" id="RHEA:17989"/>
        <dbReference type="Rhea" id="RHEA-COMP:9863"/>
        <dbReference type="Rhea" id="RHEA-COMP:11604"/>
        <dbReference type="ChEBI" id="CHEBI:15378"/>
        <dbReference type="ChEBI" id="CHEBI:29999"/>
        <dbReference type="ChEBI" id="CHEBI:30616"/>
        <dbReference type="ChEBI" id="CHEBI:83421"/>
        <dbReference type="ChEBI" id="CHEBI:456216"/>
        <dbReference type="EC" id="2.7.11.25"/>
    </reaction>
</comment>
<evidence type="ECO:0000259" key="18">
    <source>
        <dbReference type="PROSITE" id="PS50011"/>
    </source>
</evidence>
<feature type="region of interest" description="Disordered" evidence="16">
    <location>
        <begin position="631"/>
        <end position="663"/>
    </location>
</feature>
<feature type="domain" description="Protein kinase" evidence="18">
    <location>
        <begin position="101"/>
        <end position="374"/>
    </location>
</feature>
<sequence>MLIRSGMESGSRERQDQQDWVTMSPLWTARYDYQAQGDDELSLRVGQIVYVLSTDSSISGDEGWWTGKIGDRVGIFPSNFVTNEDPAVLKAQPVEIQFHELDLKEVIGVGGFSKVHRAFLNGEEVAVKASRQEDEFEVARQNVLQEAKLFWSLKHPNIVSLKGVCLDPKTLCLVMEYARGGSLNKILAGRKIPPNVLVNWAIQIARGMKYLHCEAPISVIHRDLKSSNVLISESILHGHLLNKTLKITDFGLAREAYRTTRMSAAGTFAWMPPEVIKSSTYSKASDVWSYGVLLWELLTGETPYKGFDQMSVAYGVAVNTLALPIPKTCPESWGKLMKSCWEIDPHRRPSFKEIEKDLDIIARSGFAQTPHESFHTMQDGWKKEIAEVLQELRKKEKELRSKEEELSRVQQEQRYKEENLAKREQELHAREIELLGRELKILINQNTPTPKKRKGKFSKSRIKLIKKAPGQISLPSDFRHTITIQHTAIRDENRQRIDTPPGSPATRLRTIVFPGDVVKGKTWGPSTLHQRERSHLPTMRPSARPQQFSKSAPNLDKSRVTALSASSSRHEILGKSHDDGLNAIEAKRNYSRTHTTTTCTSNDVMNSNINRNRMHNTFQHYHTTVSRTVDRNSGVCSSNRSNHFQPSNPHQPHHSNHTDGRAHSEASILVSGCDGSRGGDDWACRSGCDGTKKDTTHDDGVIEYDRVFYNNMKKSIEDIFSRKMSEADEFDYTYSSTGSTDNASSYRMSVSRSSDNLTSCWIGHDWNRSKFKRENYLVGARPSNGGTVGTDGDSAGDSRSSTVSMAETRSVCQLQKSFGNLELGGNDGSGGGGDGGGVGDSTDRANREQGEEVTPSSHFSQEELISSSRKSSVVTFRSDVDVHCSDYEPVAGSNLLWPSCAGAANASPMLNGTGVESDIGGSGGRSHENFRNKLGRTKKKLKLSHLFPFKRNKTGAAGRSDAITKTRRLVHHTNSIYLKRPTTANSSMTTEQDTLLLIDGDTGGVENESPYAMIRRTDNYLIVQSNENYLSTIRRPSDAQN</sequence>
<feature type="region of interest" description="Disordered" evidence="16">
    <location>
        <begin position="780"/>
        <end position="801"/>
    </location>
</feature>
<dbReference type="EnsemblMetazoa" id="AEPI006280-RA">
    <property type="protein sequence ID" value="AEPI006280-PA"/>
    <property type="gene ID" value="AEPI006280"/>
</dbReference>
<dbReference type="InterPro" id="IPR008271">
    <property type="entry name" value="Ser/Thr_kinase_AS"/>
</dbReference>
<dbReference type="STRING" id="199890.A0A182PH71"/>
<comment type="similarity">
    <text evidence="2">Belongs to the protein kinase superfamily. STE Ser/Thr protein kinase family. MAP kinase kinase kinase subfamily.</text>
</comment>
<dbReference type="PANTHER" id="PTHR44329:SF293">
    <property type="entry name" value="MITOGEN-ACTIVATED PROTEIN KINASE KINASE KINASE"/>
    <property type="match status" value="1"/>
</dbReference>
<feature type="coiled-coil region" evidence="15">
    <location>
        <begin position="378"/>
        <end position="419"/>
    </location>
</feature>
<dbReference type="PRINTS" id="PR00109">
    <property type="entry name" value="TYRKINASE"/>
</dbReference>
<evidence type="ECO:0000256" key="1">
    <source>
        <dbReference type="ARBA" id="ARBA00001946"/>
    </source>
</evidence>
<dbReference type="PANTHER" id="PTHR44329">
    <property type="entry name" value="SERINE/THREONINE-PROTEIN KINASE TNNI3K-RELATED"/>
    <property type="match status" value="1"/>
</dbReference>
<keyword evidence="4 13" id="KW-0728">SH3 domain</keyword>
<keyword evidence="10 14" id="KW-0067">ATP-binding</keyword>
<dbReference type="Gene3D" id="2.30.30.40">
    <property type="entry name" value="SH3 Domains"/>
    <property type="match status" value="1"/>
</dbReference>
<dbReference type="PRINTS" id="PR00452">
    <property type="entry name" value="SH3DOMAIN"/>
</dbReference>
<dbReference type="CDD" id="cd11876">
    <property type="entry name" value="SH3_MLK"/>
    <property type="match status" value="1"/>
</dbReference>
<organism evidence="19 20">
    <name type="scientific">Anopheles epiroticus</name>
    <dbReference type="NCBI Taxonomy" id="199890"/>
    <lineage>
        <taxon>Eukaryota</taxon>
        <taxon>Metazoa</taxon>
        <taxon>Ecdysozoa</taxon>
        <taxon>Arthropoda</taxon>
        <taxon>Hexapoda</taxon>
        <taxon>Insecta</taxon>
        <taxon>Pterygota</taxon>
        <taxon>Neoptera</taxon>
        <taxon>Endopterygota</taxon>
        <taxon>Diptera</taxon>
        <taxon>Nematocera</taxon>
        <taxon>Culicoidea</taxon>
        <taxon>Culicidae</taxon>
        <taxon>Anophelinae</taxon>
        <taxon>Anopheles</taxon>
    </lineage>
</organism>
<dbReference type="InterPro" id="IPR011009">
    <property type="entry name" value="Kinase-like_dom_sf"/>
</dbReference>
<dbReference type="Pfam" id="PF14604">
    <property type="entry name" value="SH3_9"/>
    <property type="match status" value="1"/>
</dbReference>
<feature type="binding site" evidence="14">
    <location>
        <position position="128"/>
    </location>
    <ligand>
        <name>ATP</name>
        <dbReference type="ChEBI" id="CHEBI:30616"/>
    </ligand>
</feature>
<reference evidence="20" key="1">
    <citation type="submission" date="2013-03" db="EMBL/GenBank/DDBJ databases">
        <title>The Genome Sequence of Anopheles epiroticus epiroticus2.</title>
        <authorList>
            <consortium name="The Broad Institute Genomics Platform"/>
            <person name="Neafsey D.E."/>
            <person name="Howell P."/>
            <person name="Walker B."/>
            <person name="Young S.K."/>
            <person name="Zeng Q."/>
            <person name="Gargeya S."/>
            <person name="Fitzgerald M."/>
            <person name="Haas B."/>
            <person name="Abouelleil A."/>
            <person name="Allen A.W."/>
            <person name="Alvarado L."/>
            <person name="Arachchi H.M."/>
            <person name="Berlin A.M."/>
            <person name="Chapman S.B."/>
            <person name="Gainer-Dewar J."/>
            <person name="Goldberg J."/>
            <person name="Griggs A."/>
            <person name="Gujja S."/>
            <person name="Hansen M."/>
            <person name="Howarth C."/>
            <person name="Imamovic A."/>
            <person name="Ireland A."/>
            <person name="Larimer J."/>
            <person name="McCowan C."/>
            <person name="Murphy C."/>
            <person name="Pearson M."/>
            <person name="Poon T.W."/>
            <person name="Priest M."/>
            <person name="Roberts A."/>
            <person name="Saif S."/>
            <person name="Shea T."/>
            <person name="Sisk P."/>
            <person name="Sykes S."/>
            <person name="Wortman J."/>
            <person name="Nusbaum C."/>
            <person name="Birren B."/>
        </authorList>
    </citation>
    <scope>NUCLEOTIDE SEQUENCE [LARGE SCALE GENOMIC DNA]</scope>
    <source>
        <strain evidence="20">Epiroticus2</strain>
    </source>
</reference>
<dbReference type="SMART" id="SM00220">
    <property type="entry name" value="S_TKc"/>
    <property type="match status" value="1"/>
</dbReference>
<dbReference type="SMART" id="SM00326">
    <property type="entry name" value="SH3"/>
    <property type="match status" value="1"/>
</dbReference>
<evidence type="ECO:0000256" key="7">
    <source>
        <dbReference type="ARBA" id="ARBA00022737"/>
    </source>
</evidence>
<keyword evidence="6" id="KW-0808">Transferase</keyword>
<dbReference type="Proteomes" id="UP000075885">
    <property type="component" value="Unassembled WGS sequence"/>
</dbReference>
<dbReference type="AlphaFoldDB" id="A0A182PH71"/>
<dbReference type="EC" id="2.7.11.25" evidence="3"/>
<keyword evidence="20" id="KW-1185">Reference proteome</keyword>
<dbReference type="Gene3D" id="1.10.510.10">
    <property type="entry name" value="Transferase(Phosphotransferase) domain 1"/>
    <property type="match status" value="1"/>
</dbReference>
<feature type="compositionally biased region" description="Gly residues" evidence="16">
    <location>
        <begin position="825"/>
        <end position="839"/>
    </location>
</feature>
<proteinExistence type="inferred from homology"/>
<evidence type="ECO:0000256" key="16">
    <source>
        <dbReference type="SAM" id="MobiDB-lite"/>
    </source>
</evidence>
<dbReference type="VEuPathDB" id="VectorBase:AEPI006280"/>
<protein>
    <recommendedName>
        <fullName evidence="3">mitogen-activated protein kinase kinase kinase</fullName>
        <ecNumber evidence="3">2.7.11.25</ecNumber>
    </recommendedName>
</protein>
<evidence type="ECO:0000256" key="4">
    <source>
        <dbReference type="ARBA" id="ARBA00022443"/>
    </source>
</evidence>
<dbReference type="InterPro" id="IPR000719">
    <property type="entry name" value="Prot_kinase_dom"/>
</dbReference>
<evidence type="ECO:0000313" key="20">
    <source>
        <dbReference type="Proteomes" id="UP000075885"/>
    </source>
</evidence>
<dbReference type="GO" id="GO:0006950">
    <property type="term" value="P:response to stress"/>
    <property type="evidence" value="ECO:0007669"/>
    <property type="project" value="UniProtKB-ARBA"/>
</dbReference>
<accession>A0A182PH71</accession>
<feature type="compositionally biased region" description="Polar residues" evidence="16">
    <location>
        <begin position="854"/>
        <end position="865"/>
    </location>
</feature>
<keyword evidence="7" id="KW-0677">Repeat</keyword>
<evidence type="ECO:0000256" key="2">
    <source>
        <dbReference type="ARBA" id="ARBA00006529"/>
    </source>
</evidence>
<feature type="region of interest" description="Disordered" evidence="16">
    <location>
        <begin position="522"/>
        <end position="576"/>
    </location>
</feature>
<comment type="catalytic activity">
    <reaction evidence="11">
        <text>L-threonyl-[protein] + ATP = O-phospho-L-threonyl-[protein] + ADP + H(+)</text>
        <dbReference type="Rhea" id="RHEA:46608"/>
        <dbReference type="Rhea" id="RHEA-COMP:11060"/>
        <dbReference type="Rhea" id="RHEA-COMP:11605"/>
        <dbReference type="ChEBI" id="CHEBI:15378"/>
        <dbReference type="ChEBI" id="CHEBI:30013"/>
        <dbReference type="ChEBI" id="CHEBI:30616"/>
        <dbReference type="ChEBI" id="CHEBI:61977"/>
        <dbReference type="ChEBI" id="CHEBI:456216"/>
        <dbReference type="EC" id="2.7.11.25"/>
    </reaction>
</comment>
<dbReference type="Gene3D" id="3.30.200.20">
    <property type="entry name" value="Phosphorylase Kinase, domain 1"/>
    <property type="match status" value="1"/>
</dbReference>
<evidence type="ECO:0000256" key="3">
    <source>
        <dbReference type="ARBA" id="ARBA00012406"/>
    </source>
</evidence>
<dbReference type="SUPFAM" id="SSF56112">
    <property type="entry name" value="Protein kinase-like (PK-like)"/>
    <property type="match status" value="1"/>
</dbReference>
<keyword evidence="15" id="KW-0175">Coiled coil</keyword>
<evidence type="ECO:0000256" key="13">
    <source>
        <dbReference type="PROSITE-ProRule" id="PRU00192"/>
    </source>
</evidence>
<keyword evidence="9" id="KW-0418">Kinase</keyword>
<dbReference type="Pfam" id="PF07714">
    <property type="entry name" value="PK_Tyr_Ser-Thr"/>
    <property type="match status" value="1"/>
</dbReference>
<feature type="region of interest" description="Disordered" evidence="16">
    <location>
        <begin position="822"/>
        <end position="865"/>
    </location>
</feature>
<reference evidence="19" key="2">
    <citation type="submission" date="2020-05" db="UniProtKB">
        <authorList>
            <consortium name="EnsemblMetazoa"/>
        </authorList>
    </citation>
    <scope>IDENTIFICATION</scope>
    <source>
        <strain evidence="19">Epiroticus2</strain>
    </source>
</reference>
<dbReference type="InterPro" id="IPR017441">
    <property type="entry name" value="Protein_kinase_ATP_BS"/>
</dbReference>
<keyword evidence="5" id="KW-0723">Serine/threonine-protein kinase</keyword>
<evidence type="ECO:0000256" key="14">
    <source>
        <dbReference type="PROSITE-ProRule" id="PRU10141"/>
    </source>
</evidence>
<dbReference type="InterPro" id="IPR001245">
    <property type="entry name" value="Ser-Thr/Tyr_kinase_cat_dom"/>
</dbReference>
<dbReference type="SUPFAM" id="SSF50044">
    <property type="entry name" value="SH3-domain"/>
    <property type="match status" value="1"/>
</dbReference>